<evidence type="ECO:0000256" key="2">
    <source>
        <dbReference type="SAM" id="Phobius"/>
    </source>
</evidence>
<proteinExistence type="predicted"/>
<feature type="chain" id="PRO_5039944481" description="FG-GAP repeat-containing protein" evidence="3">
    <location>
        <begin position="23"/>
        <end position="767"/>
    </location>
</feature>
<feature type="region of interest" description="Disordered" evidence="1">
    <location>
        <begin position="329"/>
        <end position="350"/>
    </location>
</feature>
<dbReference type="PANTHER" id="PTHR34284:SF1">
    <property type="entry name" value="FG-GAP REPEAT-CONTAINING PROTEIN"/>
    <property type="match status" value="1"/>
</dbReference>
<name>A0A9K3PSS7_9STRA</name>
<evidence type="ECO:0008006" key="6">
    <source>
        <dbReference type="Google" id="ProtNLM"/>
    </source>
</evidence>
<evidence type="ECO:0000256" key="1">
    <source>
        <dbReference type="SAM" id="MobiDB-lite"/>
    </source>
</evidence>
<keyword evidence="3" id="KW-0732">Signal</keyword>
<feature type="region of interest" description="Disordered" evidence="1">
    <location>
        <begin position="413"/>
        <end position="443"/>
    </location>
</feature>
<organism evidence="4 5">
    <name type="scientific">Nitzschia inconspicua</name>
    <dbReference type="NCBI Taxonomy" id="303405"/>
    <lineage>
        <taxon>Eukaryota</taxon>
        <taxon>Sar</taxon>
        <taxon>Stramenopiles</taxon>
        <taxon>Ochrophyta</taxon>
        <taxon>Bacillariophyta</taxon>
        <taxon>Bacillariophyceae</taxon>
        <taxon>Bacillariophycidae</taxon>
        <taxon>Bacillariales</taxon>
        <taxon>Bacillariaceae</taxon>
        <taxon>Nitzschia</taxon>
    </lineage>
</organism>
<feature type="compositionally biased region" description="Basic and acidic residues" evidence="1">
    <location>
        <begin position="417"/>
        <end position="432"/>
    </location>
</feature>
<accession>A0A9K3PSS7</accession>
<keyword evidence="2" id="KW-1133">Transmembrane helix</keyword>
<reference evidence="4" key="1">
    <citation type="journal article" date="2021" name="Sci. Rep.">
        <title>Diploid genomic architecture of Nitzschia inconspicua, an elite biomass production diatom.</title>
        <authorList>
            <person name="Oliver A."/>
            <person name="Podell S."/>
            <person name="Pinowska A."/>
            <person name="Traller J.C."/>
            <person name="Smith S.R."/>
            <person name="McClure R."/>
            <person name="Beliaev A."/>
            <person name="Bohutskyi P."/>
            <person name="Hill E.A."/>
            <person name="Rabines A."/>
            <person name="Zheng H."/>
            <person name="Allen L.Z."/>
            <person name="Kuo A."/>
            <person name="Grigoriev I.V."/>
            <person name="Allen A.E."/>
            <person name="Hazlebeck D."/>
            <person name="Allen E.E."/>
        </authorList>
    </citation>
    <scope>NUCLEOTIDE SEQUENCE</scope>
    <source>
        <strain evidence="4">Hildebrandi</strain>
    </source>
</reference>
<dbReference type="PANTHER" id="PTHR34284">
    <property type="entry name" value="FG-GAP REPEAT-CONTAINING PROTEIN"/>
    <property type="match status" value="1"/>
</dbReference>
<gene>
    <name evidence="4" type="ORF">IV203_000665</name>
</gene>
<protein>
    <recommendedName>
        <fullName evidence="6">FG-GAP repeat-containing protein</fullName>
    </recommendedName>
</protein>
<keyword evidence="2" id="KW-0812">Transmembrane</keyword>
<evidence type="ECO:0000313" key="5">
    <source>
        <dbReference type="Proteomes" id="UP000693970"/>
    </source>
</evidence>
<evidence type="ECO:0000256" key="3">
    <source>
        <dbReference type="SAM" id="SignalP"/>
    </source>
</evidence>
<dbReference type="OrthoDB" id="38640at2759"/>
<dbReference type="Proteomes" id="UP000693970">
    <property type="component" value="Unassembled WGS sequence"/>
</dbReference>
<reference evidence="4" key="2">
    <citation type="submission" date="2021-04" db="EMBL/GenBank/DDBJ databases">
        <authorList>
            <person name="Podell S."/>
        </authorList>
    </citation>
    <scope>NUCLEOTIDE SEQUENCE</scope>
    <source>
        <strain evidence="4">Hildebrandi</strain>
    </source>
</reference>
<dbReference type="EMBL" id="JAGRRH010000015">
    <property type="protein sequence ID" value="KAG7355979.1"/>
    <property type="molecule type" value="Genomic_DNA"/>
</dbReference>
<feature type="signal peptide" evidence="3">
    <location>
        <begin position="1"/>
        <end position="22"/>
    </location>
</feature>
<sequence>MFRNRDIIALVLLVILSRMAWNDGTESLSASADLAFFFPRDRITVVSPMDVDGDGTNEAMAIAKAVPNNSESFQLQIMDLKPLHTFGKRHLAPFRPKVIFTSKEINEQNAYPVHMTSGQVLIKRHPRSSDPKAKKKLPLLPDNVELNDRNRHYFCGTDWHDASSKCGTPCPNGQASECPNDERCFADTPCDALGEMDRDGKASAETTQVMFELTPGGGLPSLVTLWSNGLVTLHSLTNEKSKRKIKQLELRELWRQSLFSSDNMDTSSLLWEEINILFLDSYSSIEAHAEHGMVIISGSYFMDKDDGDVEEGRVTLTVALDAYTGKPLWQSHSDSPDKEEEPQLLPITRGQTSFARRRSNIARLVQTKSTSNTSAAALPNCISLLKRHIKEVLPYSYWGPRDSGLAAIHLNHKKKSKDSQNHHASKPHEERPLAPAKKKWHHRFPKPRLSRNMRDQPIQGKPNALVSQTKGGIQIRSLKNGKAVCHLSLLEETLYSDFNNDGTLDQLQVLLHSKTNRPNDKFVWNLVGRLQQDQKELKKKGASKKRLMEQQPNLCHALVTSGIPSREEIFSAPICGTAHERAGSNPIKGLDTVNPLVVESLNGRRNTRDVIVALNNGMVHRLHGTSGRKEWALAGRHHENFPSWEEGSSHNALLTRVQSSLVPPPIRPILLAGENSLAVLSVKSGAVLATAVFPQISMAKPILADVSGDGSTDVIVLTEEGIWGFQISIRPGSPVTLRILVGLLLMALMLGVIKNRSGRTDKRSTDE</sequence>
<dbReference type="AlphaFoldDB" id="A0A9K3PSS7"/>
<evidence type="ECO:0000313" key="4">
    <source>
        <dbReference type="EMBL" id="KAG7355979.1"/>
    </source>
</evidence>
<keyword evidence="5" id="KW-1185">Reference proteome</keyword>
<feature type="transmembrane region" description="Helical" evidence="2">
    <location>
        <begin position="735"/>
        <end position="753"/>
    </location>
</feature>
<comment type="caution">
    <text evidence="4">The sequence shown here is derived from an EMBL/GenBank/DDBJ whole genome shotgun (WGS) entry which is preliminary data.</text>
</comment>
<keyword evidence="2" id="KW-0472">Membrane</keyword>